<evidence type="ECO:0000313" key="2">
    <source>
        <dbReference type="EMBL" id="SLN57946.1"/>
    </source>
</evidence>
<gene>
    <name evidence="2" type="ORF">RUM8411_02808</name>
</gene>
<dbReference type="OrthoDB" id="7875515at2"/>
<protein>
    <submittedName>
        <fullName evidence="2">Uncharacterized protein</fullName>
    </submittedName>
</protein>
<evidence type="ECO:0000313" key="3">
    <source>
        <dbReference type="Proteomes" id="UP000193778"/>
    </source>
</evidence>
<reference evidence="3" key="1">
    <citation type="submission" date="2017-03" db="EMBL/GenBank/DDBJ databases">
        <authorList>
            <person name="Rodrigo-Torres L."/>
            <person name="Arahal R.D."/>
            <person name="Lucena T."/>
        </authorList>
    </citation>
    <scope>NUCLEOTIDE SEQUENCE [LARGE SCALE GENOMIC DNA]</scope>
    <source>
        <strain evidence="3">CECT 8411</strain>
    </source>
</reference>
<accession>A0A1X6ZQ67</accession>
<dbReference type="EMBL" id="FWFP01000008">
    <property type="protein sequence ID" value="SLN57946.1"/>
    <property type="molecule type" value="Genomic_DNA"/>
</dbReference>
<feature type="compositionally biased region" description="Basic and acidic residues" evidence="1">
    <location>
        <begin position="47"/>
        <end position="56"/>
    </location>
</feature>
<dbReference type="Proteomes" id="UP000193778">
    <property type="component" value="Unassembled WGS sequence"/>
</dbReference>
<sequence>MLSILARTFMVATQTQTGSGTKKREWLPEDHWWKESKRTSYLSESKGPLDRVGSDQ</sequence>
<proteinExistence type="predicted"/>
<dbReference type="AlphaFoldDB" id="A0A1X6ZQ67"/>
<feature type="region of interest" description="Disordered" evidence="1">
    <location>
        <begin position="37"/>
        <end position="56"/>
    </location>
</feature>
<keyword evidence="3" id="KW-1185">Reference proteome</keyword>
<dbReference type="RefSeq" id="WP_159453903.1">
    <property type="nucleotide sequence ID" value="NZ_FWFP01000008.1"/>
</dbReference>
<evidence type="ECO:0000256" key="1">
    <source>
        <dbReference type="SAM" id="MobiDB-lite"/>
    </source>
</evidence>
<name>A0A1X6ZQ67_9RHOB</name>
<organism evidence="2 3">
    <name type="scientific">Ruegeria meonggei</name>
    <dbReference type="NCBI Taxonomy" id="1446476"/>
    <lineage>
        <taxon>Bacteria</taxon>
        <taxon>Pseudomonadati</taxon>
        <taxon>Pseudomonadota</taxon>
        <taxon>Alphaproteobacteria</taxon>
        <taxon>Rhodobacterales</taxon>
        <taxon>Roseobacteraceae</taxon>
        <taxon>Ruegeria</taxon>
    </lineage>
</organism>